<evidence type="ECO:0000259" key="1">
    <source>
        <dbReference type="Pfam" id="PF01887"/>
    </source>
</evidence>
<dbReference type="Gene3D" id="3.40.50.10790">
    <property type="entry name" value="S-adenosyl-l-methionine hydroxide adenosyltransferase, N-terminal"/>
    <property type="match status" value="1"/>
</dbReference>
<feature type="domain" description="S-adenosyl-l-methionine hydroxide adenosyltransferase N-terminal" evidence="1">
    <location>
        <begin position="11"/>
        <end position="81"/>
    </location>
</feature>
<dbReference type="SUPFAM" id="SSF102522">
    <property type="entry name" value="Bacterial fluorinating enzyme, N-terminal domain"/>
    <property type="match status" value="1"/>
</dbReference>
<comment type="caution">
    <text evidence="2">The sequence shown here is derived from an EMBL/GenBank/DDBJ whole genome shotgun (WGS) entry which is preliminary data.</text>
</comment>
<accession>A0A133U352</accession>
<dbReference type="InterPro" id="IPR046469">
    <property type="entry name" value="SAM_HAT_N"/>
</dbReference>
<name>A0A133U352_9EURY</name>
<dbReference type="EMBL" id="LHXJ01000140">
    <property type="protein sequence ID" value="KXA88618.1"/>
    <property type="molecule type" value="Genomic_DNA"/>
</dbReference>
<evidence type="ECO:0000313" key="3">
    <source>
        <dbReference type="Proteomes" id="UP000070163"/>
    </source>
</evidence>
<proteinExistence type="predicted"/>
<keyword evidence="3" id="KW-1185">Reference proteome</keyword>
<dbReference type="Pfam" id="PF01887">
    <property type="entry name" value="SAM_HAT_N"/>
    <property type="match status" value="1"/>
</dbReference>
<gene>
    <name evidence="2" type="ORF">AKJ57_06595</name>
</gene>
<dbReference type="InterPro" id="IPR023228">
    <property type="entry name" value="SAM_OH_AdoTrfase_N_sf"/>
</dbReference>
<feature type="non-terminal residue" evidence="2">
    <location>
        <position position="81"/>
    </location>
</feature>
<reference evidence="2 3" key="1">
    <citation type="journal article" date="2016" name="Sci. Rep.">
        <title>Metabolic traits of an uncultured archaeal lineage -MSBL1- from brine pools of the Red Sea.</title>
        <authorList>
            <person name="Mwirichia R."/>
            <person name="Alam I."/>
            <person name="Rashid M."/>
            <person name="Vinu M."/>
            <person name="Ba-Alawi W."/>
            <person name="Anthony Kamau A."/>
            <person name="Kamanda Ngugi D."/>
            <person name="Goker M."/>
            <person name="Klenk H.P."/>
            <person name="Bajic V."/>
            <person name="Stingl U."/>
        </authorList>
    </citation>
    <scope>NUCLEOTIDE SEQUENCE [LARGE SCALE GENOMIC DNA]</scope>
    <source>
        <strain evidence="2">SCGC-AAA259A05</strain>
    </source>
</reference>
<protein>
    <recommendedName>
        <fullName evidence="1">S-adenosyl-l-methionine hydroxide adenosyltransferase N-terminal domain-containing protein</fullName>
    </recommendedName>
</protein>
<organism evidence="2 3">
    <name type="scientific">candidate division MSBL1 archaeon SCGC-AAA259A05</name>
    <dbReference type="NCBI Taxonomy" id="1698259"/>
    <lineage>
        <taxon>Archaea</taxon>
        <taxon>Methanobacteriati</taxon>
        <taxon>Methanobacteriota</taxon>
        <taxon>candidate division MSBL1</taxon>
    </lineage>
</organism>
<dbReference type="AlphaFoldDB" id="A0A133U352"/>
<dbReference type="Proteomes" id="UP000070163">
    <property type="component" value="Unassembled WGS sequence"/>
</dbReference>
<dbReference type="InterPro" id="IPR002747">
    <property type="entry name" value="SAM_OH_AdoTrfase"/>
</dbReference>
<evidence type="ECO:0000313" key="2">
    <source>
        <dbReference type="EMBL" id="KXA88618.1"/>
    </source>
</evidence>
<dbReference type="PANTHER" id="PTHR35092:SF1">
    <property type="entry name" value="CHLORINASE MJ1651"/>
    <property type="match status" value="1"/>
</dbReference>
<sequence length="81" mass="8816">MARQKGKMPPIALITDLGDKDHFVSSMKGVILSINPEAKITDITHQVPKQNIRTASFILANAAETFPEESIFVAVVDPRVG</sequence>
<dbReference type="PANTHER" id="PTHR35092">
    <property type="entry name" value="CHLORINASE MJ1651"/>
    <property type="match status" value="1"/>
</dbReference>